<sequence>MSLICACLFSLLIEQGTCGHLHTHFFKAEAALDACNHGLLTDKDTPTSIASVGSPENGTGPGQLMRKGLYSLLRLGSMKDLGEWIVRPSNVAIYGATRHYIDTCLTWHGAESFPSSPDALPFDSPLLENVSERPVRLESQICETPWVHIVIARVPAPRKCRLSPFGSVSRIQLACDPDLSDVMISKEARWRVQFGREQVT</sequence>
<feature type="signal peptide" evidence="1">
    <location>
        <begin position="1"/>
        <end position="19"/>
    </location>
</feature>
<keyword evidence="3" id="KW-1185">Reference proteome</keyword>
<accession>A0AA39MMR1</accession>
<feature type="chain" id="PRO_5041259278" evidence="1">
    <location>
        <begin position="20"/>
        <end position="200"/>
    </location>
</feature>
<dbReference type="Proteomes" id="UP001175226">
    <property type="component" value="Unassembled WGS sequence"/>
</dbReference>
<reference evidence="2" key="1">
    <citation type="submission" date="2023-06" db="EMBL/GenBank/DDBJ databases">
        <authorList>
            <consortium name="Lawrence Berkeley National Laboratory"/>
            <person name="Ahrendt S."/>
            <person name="Sahu N."/>
            <person name="Indic B."/>
            <person name="Wong-Bajracharya J."/>
            <person name="Merenyi Z."/>
            <person name="Ke H.-M."/>
            <person name="Monk M."/>
            <person name="Kocsube S."/>
            <person name="Drula E."/>
            <person name="Lipzen A."/>
            <person name="Balint B."/>
            <person name="Henrissat B."/>
            <person name="Andreopoulos B."/>
            <person name="Martin F.M."/>
            <person name="Harder C.B."/>
            <person name="Rigling D."/>
            <person name="Ford K.L."/>
            <person name="Foster G.D."/>
            <person name="Pangilinan J."/>
            <person name="Papanicolaou A."/>
            <person name="Barry K."/>
            <person name="LaButti K."/>
            <person name="Viragh M."/>
            <person name="Koriabine M."/>
            <person name="Yan M."/>
            <person name="Riley R."/>
            <person name="Champramary S."/>
            <person name="Plett K.L."/>
            <person name="Tsai I.J."/>
            <person name="Slot J."/>
            <person name="Sipos G."/>
            <person name="Plett J."/>
            <person name="Nagy L.G."/>
            <person name="Grigoriev I.V."/>
        </authorList>
    </citation>
    <scope>NUCLEOTIDE SEQUENCE</scope>
    <source>
        <strain evidence="2">FPL87.14</strain>
    </source>
</reference>
<dbReference type="EMBL" id="JAUEPT010000037">
    <property type="protein sequence ID" value="KAK0439638.1"/>
    <property type="molecule type" value="Genomic_DNA"/>
</dbReference>
<protein>
    <submittedName>
        <fullName evidence="2">Uncharacterized protein</fullName>
    </submittedName>
</protein>
<name>A0AA39MMR1_9AGAR</name>
<proteinExistence type="predicted"/>
<evidence type="ECO:0000313" key="3">
    <source>
        <dbReference type="Proteomes" id="UP001175226"/>
    </source>
</evidence>
<comment type="caution">
    <text evidence="2">The sequence shown here is derived from an EMBL/GenBank/DDBJ whole genome shotgun (WGS) entry which is preliminary data.</text>
</comment>
<organism evidence="2 3">
    <name type="scientific">Armillaria borealis</name>
    <dbReference type="NCBI Taxonomy" id="47425"/>
    <lineage>
        <taxon>Eukaryota</taxon>
        <taxon>Fungi</taxon>
        <taxon>Dikarya</taxon>
        <taxon>Basidiomycota</taxon>
        <taxon>Agaricomycotina</taxon>
        <taxon>Agaricomycetes</taxon>
        <taxon>Agaricomycetidae</taxon>
        <taxon>Agaricales</taxon>
        <taxon>Marasmiineae</taxon>
        <taxon>Physalacriaceae</taxon>
        <taxon>Armillaria</taxon>
    </lineage>
</organism>
<evidence type="ECO:0000256" key="1">
    <source>
        <dbReference type="SAM" id="SignalP"/>
    </source>
</evidence>
<keyword evidence="1" id="KW-0732">Signal</keyword>
<evidence type="ECO:0000313" key="2">
    <source>
        <dbReference type="EMBL" id="KAK0439638.1"/>
    </source>
</evidence>
<dbReference type="AlphaFoldDB" id="A0AA39MMR1"/>
<gene>
    <name evidence="2" type="ORF">EV421DRAFT_1737799</name>
</gene>